<gene>
    <name evidence="3" type="ORF">P0Y65_02610</name>
</gene>
<dbReference type="SUPFAM" id="SSF48452">
    <property type="entry name" value="TPR-like"/>
    <property type="match status" value="1"/>
</dbReference>
<name>A0AAJ6B0W7_9HYPH</name>
<evidence type="ECO:0000256" key="2">
    <source>
        <dbReference type="SAM" id="Phobius"/>
    </source>
</evidence>
<keyword evidence="2" id="KW-0812">Transmembrane</keyword>
<evidence type="ECO:0000313" key="4">
    <source>
        <dbReference type="Proteomes" id="UP001217476"/>
    </source>
</evidence>
<reference evidence="3" key="1">
    <citation type="submission" date="2023-03" db="EMBL/GenBank/DDBJ databases">
        <title>Andean soil-derived lignocellulolytic bacterial consortium as a source of novel taxa and putative plastic-active enzymes.</title>
        <authorList>
            <person name="Diaz-Garcia L."/>
            <person name="Chuvochina M."/>
            <person name="Feuerriegel G."/>
            <person name="Bunk B."/>
            <person name="Sproer C."/>
            <person name="Streit W.R."/>
            <person name="Rodriguez L.M."/>
            <person name="Overmann J."/>
            <person name="Jimenez D.J."/>
        </authorList>
    </citation>
    <scope>NUCLEOTIDE SEQUENCE</scope>
    <source>
        <strain evidence="3">MAG 4196</strain>
    </source>
</reference>
<keyword evidence="2" id="KW-0472">Membrane</keyword>
<feature type="transmembrane region" description="Helical" evidence="2">
    <location>
        <begin position="127"/>
        <end position="147"/>
    </location>
</feature>
<proteinExistence type="predicted"/>
<organism evidence="3 4">
    <name type="scientific">Candidatus Devosia phytovorans</name>
    <dbReference type="NCBI Taxonomy" id="3121372"/>
    <lineage>
        <taxon>Bacteria</taxon>
        <taxon>Pseudomonadati</taxon>
        <taxon>Pseudomonadota</taxon>
        <taxon>Alphaproteobacteria</taxon>
        <taxon>Hyphomicrobiales</taxon>
        <taxon>Devosiaceae</taxon>
        <taxon>Devosia</taxon>
    </lineage>
</organism>
<dbReference type="EMBL" id="CP119312">
    <property type="protein sequence ID" value="WEK05166.1"/>
    <property type="molecule type" value="Genomic_DNA"/>
</dbReference>
<dbReference type="Proteomes" id="UP001217476">
    <property type="component" value="Chromosome"/>
</dbReference>
<evidence type="ECO:0008006" key="5">
    <source>
        <dbReference type="Google" id="ProtNLM"/>
    </source>
</evidence>
<evidence type="ECO:0000256" key="1">
    <source>
        <dbReference type="SAM" id="MobiDB-lite"/>
    </source>
</evidence>
<sequence length="561" mass="59705">MWPEIARSPQLGKFLDYIVQRTLVGDEQAIKAYSIAVDVFGRGEDFDPQSDPIVRVQARRLRSLIDDYYRGPGANDALQIRLPTGRYIPEFVAGSESAPAVPDADAGPGPTGMRPGAPVQSKSTPRYLLGGIVGAIVLGVVALVLFVPRQRGDDAGAGLMDRPVIGIVEFQNLVIDTARPPQVAGLAIELVTDLEQFENLRVLYRSGAEADVGTNGAPLDDFVLTGIVRQDGDQVQYSAILTDTHSGAVVWDQTLTVPQAEAAQQSVLDRVSLSFGLVLGSPRGPLHAAARQLMATASPVDNVTLYLCRVLFDRYRETGSSTDAQGARACFDALPEVDKQDAIALAAQASLMAEGGDGSAETAVPQADRVRQAQINLNRALADDPISGFIWEQQARLHAGQGNLPLARADYASSVQLNAANADALAGFALILALSGGLDQAELMARNAAEHSPQPPPWYFAVPTLLSLRDGNYAAAVESAELYAQADRELGPVLAIMAAQQAGNGDVVNRYLPEVLEVASFRAKGVLPRLRERISDDGLIDSIRGSLTEAGVPWAALTRGF</sequence>
<dbReference type="InterPro" id="IPR011990">
    <property type="entry name" value="TPR-like_helical_dom_sf"/>
</dbReference>
<feature type="region of interest" description="Disordered" evidence="1">
    <location>
        <begin position="97"/>
        <end position="119"/>
    </location>
</feature>
<keyword evidence="2" id="KW-1133">Transmembrane helix</keyword>
<feature type="compositionally biased region" description="Low complexity" evidence="1">
    <location>
        <begin position="98"/>
        <end position="108"/>
    </location>
</feature>
<protein>
    <recommendedName>
        <fullName evidence="5">Adenylate cyclase</fullName>
    </recommendedName>
</protein>
<dbReference type="Gene3D" id="1.25.40.10">
    <property type="entry name" value="Tetratricopeptide repeat domain"/>
    <property type="match status" value="1"/>
</dbReference>
<evidence type="ECO:0000313" key="3">
    <source>
        <dbReference type="EMBL" id="WEK05166.1"/>
    </source>
</evidence>
<accession>A0AAJ6B0W7</accession>
<dbReference type="AlphaFoldDB" id="A0AAJ6B0W7"/>